<evidence type="ECO:0000256" key="5">
    <source>
        <dbReference type="ARBA" id="ARBA00022801"/>
    </source>
</evidence>
<evidence type="ECO:0000256" key="3">
    <source>
        <dbReference type="ARBA" id="ARBA00022723"/>
    </source>
</evidence>
<dbReference type="GO" id="GO:0006302">
    <property type="term" value="P:double-strand break repair"/>
    <property type="evidence" value="ECO:0007669"/>
    <property type="project" value="TreeGrafter"/>
</dbReference>
<dbReference type="InterPro" id="IPR014001">
    <property type="entry name" value="Helicase_ATP-bd"/>
</dbReference>
<comment type="catalytic activity">
    <reaction evidence="12">
        <text>ATP + H2O = ADP + phosphate + H(+)</text>
        <dbReference type="Rhea" id="RHEA:13065"/>
        <dbReference type="ChEBI" id="CHEBI:15377"/>
        <dbReference type="ChEBI" id="CHEBI:15378"/>
        <dbReference type="ChEBI" id="CHEBI:30616"/>
        <dbReference type="ChEBI" id="CHEBI:43474"/>
        <dbReference type="ChEBI" id="CHEBI:456216"/>
        <dbReference type="EC" id="5.6.2.4"/>
    </reaction>
</comment>
<keyword evidence="8" id="KW-0067">ATP-binding</keyword>
<dbReference type="GO" id="GO:0005524">
    <property type="term" value="F:ATP binding"/>
    <property type="evidence" value="ECO:0007669"/>
    <property type="project" value="UniProtKB-KW"/>
</dbReference>
<keyword evidence="10" id="KW-0413">Isomerase</keyword>
<dbReference type="Gene3D" id="3.40.1440.60">
    <property type="entry name" value="PriA, 3(prime) DNA-binding domain"/>
    <property type="match status" value="1"/>
</dbReference>
<dbReference type="Gene3D" id="3.40.50.300">
    <property type="entry name" value="P-loop containing nucleotide triphosphate hydrolases"/>
    <property type="match status" value="1"/>
</dbReference>
<dbReference type="InterPro" id="IPR011545">
    <property type="entry name" value="DEAD/DEAH_box_helicase_dom"/>
</dbReference>
<dbReference type="GO" id="GO:0016787">
    <property type="term" value="F:hydrolase activity"/>
    <property type="evidence" value="ECO:0007669"/>
    <property type="project" value="UniProtKB-KW"/>
</dbReference>
<feature type="domain" description="Helicase ATP-binding" evidence="13">
    <location>
        <begin position="136"/>
        <end position="270"/>
    </location>
</feature>
<dbReference type="Pfam" id="PF00270">
    <property type="entry name" value="DEAD"/>
    <property type="match status" value="1"/>
</dbReference>
<evidence type="ECO:0000256" key="8">
    <source>
        <dbReference type="ARBA" id="ARBA00022840"/>
    </source>
</evidence>
<keyword evidence="1" id="KW-0639">Primosome</keyword>
<accession>A0A382X9N1</accession>
<dbReference type="GO" id="GO:0046872">
    <property type="term" value="F:metal ion binding"/>
    <property type="evidence" value="ECO:0007669"/>
    <property type="project" value="UniProtKB-KW"/>
</dbReference>
<gene>
    <name evidence="14" type="ORF">METZ01_LOCUS420424</name>
</gene>
<organism evidence="14">
    <name type="scientific">marine metagenome</name>
    <dbReference type="NCBI Taxonomy" id="408172"/>
    <lineage>
        <taxon>unclassified sequences</taxon>
        <taxon>metagenomes</taxon>
        <taxon>ecological metagenomes</taxon>
    </lineage>
</organism>
<dbReference type="PANTHER" id="PTHR30580:SF0">
    <property type="entry name" value="PRIMOSOMAL PROTEIN N"/>
    <property type="match status" value="1"/>
</dbReference>
<protein>
    <recommendedName>
        <fullName evidence="11">DNA 3'-5' helicase</fullName>
        <ecNumber evidence="11">5.6.2.4</ecNumber>
    </recommendedName>
</protein>
<feature type="non-terminal residue" evidence="14">
    <location>
        <position position="270"/>
    </location>
</feature>
<dbReference type="GO" id="GO:0006269">
    <property type="term" value="P:DNA replication, synthesis of primer"/>
    <property type="evidence" value="ECO:0007669"/>
    <property type="project" value="UniProtKB-KW"/>
</dbReference>
<keyword evidence="9" id="KW-0238">DNA-binding</keyword>
<evidence type="ECO:0000256" key="1">
    <source>
        <dbReference type="ARBA" id="ARBA00022515"/>
    </source>
</evidence>
<evidence type="ECO:0000256" key="2">
    <source>
        <dbReference type="ARBA" id="ARBA00022705"/>
    </source>
</evidence>
<dbReference type="AlphaFoldDB" id="A0A382X9N1"/>
<evidence type="ECO:0000259" key="13">
    <source>
        <dbReference type="PROSITE" id="PS51192"/>
    </source>
</evidence>
<evidence type="ECO:0000256" key="11">
    <source>
        <dbReference type="ARBA" id="ARBA00034808"/>
    </source>
</evidence>
<dbReference type="PANTHER" id="PTHR30580">
    <property type="entry name" value="PRIMOSOMAL PROTEIN N"/>
    <property type="match status" value="1"/>
</dbReference>
<keyword evidence="7" id="KW-0862">Zinc</keyword>
<sequence length="270" mass="31030">MKIPVLFPKIFDYPFTYKSEISESLKSGDFVKAPFGSSEITGVVWPHEQKTEKKFKIKKISKKINVKKLNPSMIEFISWFSKYNLVPLGMSLKMCLLNKNVVEKNFDKEFDKFKIKRRKNKFLLNVEQKKSLVFIRSIGNNYNVTVLEGVTGSGKTLVYFERIKDLIQKGLQALILLPEIALTNQFSRRFKEFFGAEPAIWHSGTTKKNKSIIWKGITEGKIKIVIGARSSLFLPFKNLGIIVVDEEHDASYKQDEGISYNARDMAITRA</sequence>
<keyword evidence="4" id="KW-0547">Nucleotide-binding</keyword>
<dbReference type="SUPFAM" id="SSF52540">
    <property type="entry name" value="P-loop containing nucleoside triphosphate hydrolases"/>
    <property type="match status" value="1"/>
</dbReference>
<dbReference type="EC" id="5.6.2.4" evidence="11"/>
<dbReference type="InterPro" id="IPR027417">
    <property type="entry name" value="P-loop_NTPase"/>
</dbReference>
<keyword evidence="2" id="KW-0235">DNA replication</keyword>
<evidence type="ECO:0000256" key="9">
    <source>
        <dbReference type="ARBA" id="ARBA00023125"/>
    </source>
</evidence>
<keyword evidence="6" id="KW-0347">Helicase</keyword>
<dbReference type="GO" id="GO:0006310">
    <property type="term" value="P:DNA recombination"/>
    <property type="evidence" value="ECO:0007669"/>
    <property type="project" value="TreeGrafter"/>
</dbReference>
<dbReference type="GO" id="GO:0003677">
    <property type="term" value="F:DNA binding"/>
    <property type="evidence" value="ECO:0007669"/>
    <property type="project" value="UniProtKB-KW"/>
</dbReference>
<dbReference type="GO" id="GO:0006270">
    <property type="term" value="P:DNA replication initiation"/>
    <property type="evidence" value="ECO:0007669"/>
    <property type="project" value="TreeGrafter"/>
</dbReference>
<dbReference type="InterPro" id="IPR041222">
    <property type="entry name" value="PriA_3primeBD"/>
</dbReference>
<evidence type="ECO:0000256" key="6">
    <source>
        <dbReference type="ARBA" id="ARBA00022806"/>
    </source>
</evidence>
<keyword evidence="5" id="KW-0378">Hydrolase</keyword>
<dbReference type="EMBL" id="UINC01165909">
    <property type="protein sequence ID" value="SVD67570.1"/>
    <property type="molecule type" value="Genomic_DNA"/>
</dbReference>
<dbReference type="GO" id="GO:0043138">
    <property type="term" value="F:3'-5' DNA helicase activity"/>
    <property type="evidence" value="ECO:0007669"/>
    <property type="project" value="UniProtKB-EC"/>
</dbReference>
<evidence type="ECO:0000256" key="7">
    <source>
        <dbReference type="ARBA" id="ARBA00022833"/>
    </source>
</evidence>
<reference evidence="14" key="1">
    <citation type="submission" date="2018-05" db="EMBL/GenBank/DDBJ databases">
        <authorList>
            <person name="Lanie J.A."/>
            <person name="Ng W.-L."/>
            <person name="Kazmierczak K.M."/>
            <person name="Andrzejewski T.M."/>
            <person name="Davidsen T.M."/>
            <person name="Wayne K.J."/>
            <person name="Tettelin H."/>
            <person name="Glass J.I."/>
            <person name="Rusch D."/>
            <person name="Podicherti R."/>
            <person name="Tsui H.-C.T."/>
            <person name="Winkler M.E."/>
        </authorList>
    </citation>
    <scope>NUCLEOTIDE SEQUENCE</scope>
</reference>
<dbReference type="PROSITE" id="PS51192">
    <property type="entry name" value="HELICASE_ATP_BIND_1"/>
    <property type="match status" value="1"/>
</dbReference>
<proteinExistence type="predicted"/>
<dbReference type="InterPro" id="IPR042115">
    <property type="entry name" value="PriA_3primeBD_sf"/>
</dbReference>
<dbReference type="SMART" id="SM00487">
    <property type="entry name" value="DEXDc"/>
    <property type="match status" value="1"/>
</dbReference>
<dbReference type="FunFam" id="3.40.50.300:FF:000489">
    <property type="entry name" value="Primosome assembly protein PriA"/>
    <property type="match status" value="1"/>
</dbReference>
<evidence type="ECO:0000313" key="14">
    <source>
        <dbReference type="EMBL" id="SVD67570.1"/>
    </source>
</evidence>
<evidence type="ECO:0000256" key="12">
    <source>
        <dbReference type="ARBA" id="ARBA00048988"/>
    </source>
</evidence>
<keyword evidence="3" id="KW-0479">Metal-binding</keyword>
<dbReference type="Pfam" id="PF17764">
    <property type="entry name" value="PriA_3primeBD"/>
    <property type="match status" value="1"/>
</dbReference>
<dbReference type="GO" id="GO:1990077">
    <property type="term" value="C:primosome complex"/>
    <property type="evidence" value="ECO:0007669"/>
    <property type="project" value="UniProtKB-KW"/>
</dbReference>
<evidence type="ECO:0000256" key="4">
    <source>
        <dbReference type="ARBA" id="ARBA00022741"/>
    </source>
</evidence>
<name>A0A382X9N1_9ZZZZ</name>
<evidence type="ECO:0000256" key="10">
    <source>
        <dbReference type="ARBA" id="ARBA00023235"/>
    </source>
</evidence>